<keyword evidence="4" id="KW-1185">Reference proteome</keyword>
<comment type="caution">
    <text evidence="3">The sequence shown here is derived from an EMBL/GenBank/DDBJ whole genome shotgun (WGS) entry which is preliminary data.</text>
</comment>
<evidence type="ECO:0000256" key="2">
    <source>
        <dbReference type="ARBA" id="ARBA00022729"/>
    </source>
</evidence>
<reference evidence="3 4" key="1">
    <citation type="submission" date="2021-05" db="EMBL/GenBank/DDBJ databases">
        <title>Genome Assembly of Synthetic Allotetraploid Brassica napus Reveals Homoeologous Exchanges between Subgenomes.</title>
        <authorList>
            <person name="Davis J.T."/>
        </authorList>
    </citation>
    <scope>NUCLEOTIDE SEQUENCE [LARGE SCALE GENOMIC DNA]</scope>
    <source>
        <strain evidence="4">cv. Da-Ae</strain>
        <tissue evidence="3">Seedling</tissue>
    </source>
</reference>
<dbReference type="Pfam" id="PF00657">
    <property type="entry name" value="Lipase_GDSL"/>
    <property type="match status" value="1"/>
</dbReference>
<dbReference type="Proteomes" id="UP000824890">
    <property type="component" value="Unassembled WGS sequence"/>
</dbReference>
<name>A0ABQ7X9S3_BRANA</name>
<keyword evidence="2" id="KW-0732">Signal</keyword>
<evidence type="ECO:0000313" key="4">
    <source>
        <dbReference type="Proteomes" id="UP000824890"/>
    </source>
</evidence>
<protein>
    <recommendedName>
        <fullName evidence="5">GDSL esterase/lipase</fullName>
    </recommendedName>
</protein>
<accession>A0ABQ7X9S3</accession>
<sequence length="241" mass="27143">NSFHKPSCFVRVRRFSVRSGNNNYINTTTEPYGQPFSSFPPKSLRWTFDSRLHRCRSFGESFSGQVIDLGTQLKSFKTVKRRVRSALGEAETKRIFSRAVYLFNIGGNDLFYALFQTSSLVNLNAKQKLVDLIIGNTTSVVEEVYKMGGRKFGFLNVGAYDCAPAASILDTANIGSCNKPVTELIDLHNKKFPDGLRRLQRELSGFNMPFTTIALPYWIESTILLNTGLRKGTKHVVEADH</sequence>
<organism evidence="3 4">
    <name type="scientific">Brassica napus</name>
    <name type="common">Rape</name>
    <dbReference type="NCBI Taxonomy" id="3708"/>
    <lineage>
        <taxon>Eukaryota</taxon>
        <taxon>Viridiplantae</taxon>
        <taxon>Streptophyta</taxon>
        <taxon>Embryophyta</taxon>
        <taxon>Tracheophyta</taxon>
        <taxon>Spermatophyta</taxon>
        <taxon>Magnoliopsida</taxon>
        <taxon>eudicotyledons</taxon>
        <taxon>Gunneridae</taxon>
        <taxon>Pentapetalae</taxon>
        <taxon>rosids</taxon>
        <taxon>malvids</taxon>
        <taxon>Brassicales</taxon>
        <taxon>Brassicaceae</taxon>
        <taxon>Brassiceae</taxon>
        <taxon>Brassica</taxon>
    </lineage>
</organism>
<evidence type="ECO:0008006" key="5">
    <source>
        <dbReference type="Google" id="ProtNLM"/>
    </source>
</evidence>
<dbReference type="PANTHER" id="PTHR45966:SF16">
    <property type="entry name" value="(RAPE) HYPOTHETICAL PROTEIN"/>
    <property type="match status" value="1"/>
</dbReference>
<proteinExistence type="inferred from homology"/>
<feature type="non-terminal residue" evidence="3">
    <location>
        <position position="1"/>
    </location>
</feature>
<dbReference type="Gene3D" id="3.40.50.1110">
    <property type="entry name" value="SGNH hydrolase"/>
    <property type="match status" value="1"/>
</dbReference>
<evidence type="ECO:0000313" key="3">
    <source>
        <dbReference type="EMBL" id="KAH0852699.1"/>
    </source>
</evidence>
<gene>
    <name evidence="3" type="ORF">HID58_093771</name>
</gene>
<dbReference type="InterPro" id="IPR001087">
    <property type="entry name" value="GDSL"/>
</dbReference>
<dbReference type="PANTHER" id="PTHR45966">
    <property type="entry name" value="GDSL-LIKE LIPASE/ACYLHYDROLASE"/>
    <property type="match status" value="1"/>
</dbReference>
<dbReference type="InterPro" id="IPR044552">
    <property type="entry name" value="GLIP1-5/GLL25"/>
</dbReference>
<comment type="similarity">
    <text evidence="1">Belongs to the 'GDSL' lipolytic enzyme family.</text>
</comment>
<dbReference type="EMBL" id="JAGKQM010000998">
    <property type="protein sequence ID" value="KAH0852699.1"/>
    <property type="molecule type" value="Genomic_DNA"/>
</dbReference>
<evidence type="ECO:0000256" key="1">
    <source>
        <dbReference type="ARBA" id="ARBA00008668"/>
    </source>
</evidence>
<dbReference type="InterPro" id="IPR036514">
    <property type="entry name" value="SGNH_hydro_sf"/>
</dbReference>